<gene>
    <name evidence="2" type="ORF">MAPG_00251</name>
</gene>
<dbReference type="AlphaFoldDB" id="A0A0C4DKH8"/>
<feature type="region of interest" description="Disordered" evidence="1">
    <location>
        <begin position="369"/>
        <end position="410"/>
    </location>
</feature>
<feature type="region of interest" description="Disordered" evidence="1">
    <location>
        <begin position="163"/>
        <end position="349"/>
    </location>
</feature>
<name>A0A0C4DKH8_MAGP6</name>
<feature type="compositionally biased region" description="Low complexity" evidence="1">
    <location>
        <begin position="311"/>
        <end position="323"/>
    </location>
</feature>
<dbReference type="VEuPathDB" id="FungiDB:MAPG_00251"/>
<feature type="compositionally biased region" description="Polar residues" evidence="1">
    <location>
        <begin position="296"/>
        <end position="310"/>
    </location>
</feature>
<dbReference type="EMBL" id="ADBL01000057">
    <property type="status" value="NOT_ANNOTATED_CDS"/>
    <property type="molecule type" value="Genomic_DNA"/>
</dbReference>
<feature type="compositionally biased region" description="Polar residues" evidence="1">
    <location>
        <begin position="191"/>
        <end position="202"/>
    </location>
</feature>
<dbReference type="EnsemblFungi" id="MAPG_00251T0">
    <property type="protein sequence ID" value="MAPG_00251T0"/>
    <property type="gene ID" value="MAPG_00251"/>
</dbReference>
<organism evidence="3 4">
    <name type="scientific">Magnaporthiopsis poae (strain ATCC 64411 / 73-15)</name>
    <name type="common">Kentucky bluegrass fungus</name>
    <name type="synonym">Magnaporthe poae</name>
    <dbReference type="NCBI Taxonomy" id="644358"/>
    <lineage>
        <taxon>Eukaryota</taxon>
        <taxon>Fungi</taxon>
        <taxon>Dikarya</taxon>
        <taxon>Ascomycota</taxon>
        <taxon>Pezizomycotina</taxon>
        <taxon>Sordariomycetes</taxon>
        <taxon>Sordariomycetidae</taxon>
        <taxon>Magnaporthales</taxon>
        <taxon>Magnaporthaceae</taxon>
        <taxon>Magnaporthiopsis</taxon>
    </lineage>
</organism>
<reference evidence="4" key="1">
    <citation type="submission" date="2010-05" db="EMBL/GenBank/DDBJ databases">
        <title>The genome sequence of Magnaporthe poae strain ATCC 64411.</title>
        <authorList>
            <person name="Ma L.-J."/>
            <person name="Dead R."/>
            <person name="Young S."/>
            <person name="Zeng Q."/>
            <person name="Koehrsen M."/>
            <person name="Alvarado L."/>
            <person name="Berlin A."/>
            <person name="Chapman S.B."/>
            <person name="Chen Z."/>
            <person name="Freedman E."/>
            <person name="Gellesch M."/>
            <person name="Goldberg J."/>
            <person name="Griggs A."/>
            <person name="Gujja S."/>
            <person name="Heilman E.R."/>
            <person name="Heiman D."/>
            <person name="Hepburn T."/>
            <person name="Howarth C."/>
            <person name="Jen D."/>
            <person name="Larson L."/>
            <person name="Mehta T."/>
            <person name="Neiman D."/>
            <person name="Pearson M."/>
            <person name="Roberts A."/>
            <person name="Saif S."/>
            <person name="Shea T."/>
            <person name="Shenoy N."/>
            <person name="Sisk P."/>
            <person name="Stolte C."/>
            <person name="Sykes S."/>
            <person name="Walk T."/>
            <person name="White J."/>
            <person name="Yandava C."/>
            <person name="Haas B."/>
            <person name="Nusbaum C."/>
            <person name="Birren B."/>
        </authorList>
    </citation>
    <scope>NUCLEOTIDE SEQUENCE [LARGE SCALE GENOMIC DNA]</scope>
    <source>
        <strain evidence="4">ATCC 64411 / 73-15</strain>
    </source>
</reference>
<feature type="compositionally biased region" description="Polar residues" evidence="1">
    <location>
        <begin position="324"/>
        <end position="348"/>
    </location>
</feature>
<proteinExistence type="predicted"/>
<evidence type="ECO:0000313" key="3">
    <source>
        <dbReference type="EnsemblFungi" id="MAPG_00251T0"/>
    </source>
</evidence>
<protein>
    <submittedName>
        <fullName evidence="2 3">Uncharacterized protein</fullName>
    </submittedName>
</protein>
<accession>A0A0C4DKH8</accession>
<evidence type="ECO:0000256" key="1">
    <source>
        <dbReference type="SAM" id="MobiDB-lite"/>
    </source>
</evidence>
<keyword evidence="4" id="KW-1185">Reference proteome</keyword>
<dbReference type="Proteomes" id="UP000011715">
    <property type="component" value="Unassembled WGS sequence"/>
</dbReference>
<sequence length="493" mass="51631">MPVTEAEAIAVLVKASKAVKKSPEHHEAAWILAGIVEAGESLPFRTLVAISRALWKSRCLIIQQFPQVLFQKYTQDLFSKSASAVTADTSLNLFKGLRSHEVANKLSSERSARFLAWWTVYWFPPDSVQTFVNALSSAAAAYSSTPLPDKAAADEAAIWLAGLADSTQNPPSKRRQNDSTQTPSAKRHQTSRTPTPSETDQALGTEICPPTKPVPIRAASPRAGAQASQPPGPSPFPSQPTSLSSDTNAASGEPNASLPARSKPPPPDSTGDILISQDPQTPPAHSLAAGLEDTENSAASTATGSLQPDYSHSPPSSTPSTHTRAPSANTTASALPLGNTTTPASTGQAHGIAAAQGFAVSHNDANEVFAAEPSPPTGPSRGLPEVDHPHQAPKPTTSTAASTEPRPPGSFAHLQALMDIPGTLTEEYQKAVAKTFYPVGRKCKLHWRTSLGYVRVDGVPVGGGDIDKDGNCEIEAGSVAGVQAGFIKVEYSS</sequence>
<reference evidence="2" key="2">
    <citation type="submission" date="2010-05" db="EMBL/GenBank/DDBJ databases">
        <title>The Genome Sequence of Magnaporthe poae strain ATCC 64411.</title>
        <authorList>
            <consortium name="The Broad Institute Genome Sequencing Platform"/>
            <consortium name="Broad Institute Genome Sequencing Center for Infectious Disease"/>
            <person name="Ma L.-J."/>
            <person name="Dead R."/>
            <person name="Young S."/>
            <person name="Zeng Q."/>
            <person name="Koehrsen M."/>
            <person name="Alvarado L."/>
            <person name="Berlin A."/>
            <person name="Chapman S.B."/>
            <person name="Chen Z."/>
            <person name="Freedman E."/>
            <person name="Gellesch M."/>
            <person name="Goldberg J."/>
            <person name="Griggs A."/>
            <person name="Gujja S."/>
            <person name="Heilman E.R."/>
            <person name="Heiman D."/>
            <person name="Hepburn T."/>
            <person name="Howarth C."/>
            <person name="Jen D."/>
            <person name="Larson L."/>
            <person name="Mehta T."/>
            <person name="Neiman D."/>
            <person name="Pearson M."/>
            <person name="Roberts A."/>
            <person name="Saif S."/>
            <person name="Shea T."/>
            <person name="Shenoy N."/>
            <person name="Sisk P."/>
            <person name="Stolte C."/>
            <person name="Sykes S."/>
            <person name="Walk T."/>
            <person name="White J."/>
            <person name="Yandava C."/>
            <person name="Haas B."/>
            <person name="Nusbaum C."/>
            <person name="Birren B."/>
        </authorList>
    </citation>
    <scope>NUCLEOTIDE SEQUENCE</scope>
    <source>
        <strain evidence="2">ATCC 64411</strain>
    </source>
</reference>
<dbReference type="EMBL" id="GL876966">
    <property type="protein sequence ID" value="KLU81156.1"/>
    <property type="molecule type" value="Genomic_DNA"/>
</dbReference>
<reference evidence="2" key="3">
    <citation type="submission" date="2011-03" db="EMBL/GenBank/DDBJ databases">
        <title>Annotation of Magnaporthe poae ATCC 64411.</title>
        <authorList>
            <person name="Ma L.-J."/>
            <person name="Dead R."/>
            <person name="Young S.K."/>
            <person name="Zeng Q."/>
            <person name="Gargeya S."/>
            <person name="Fitzgerald M."/>
            <person name="Haas B."/>
            <person name="Abouelleil A."/>
            <person name="Alvarado L."/>
            <person name="Arachchi H.M."/>
            <person name="Berlin A."/>
            <person name="Brown A."/>
            <person name="Chapman S.B."/>
            <person name="Chen Z."/>
            <person name="Dunbar C."/>
            <person name="Freedman E."/>
            <person name="Gearin G."/>
            <person name="Gellesch M."/>
            <person name="Goldberg J."/>
            <person name="Griggs A."/>
            <person name="Gujja S."/>
            <person name="Heiman D."/>
            <person name="Howarth C."/>
            <person name="Larson L."/>
            <person name="Lui A."/>
            <person name="MacDonald P.J.P."/>
            <person name="Mehta T."/>
            <person name="Montmayeur A."/>
            <person name="Murphy C."/>
            <person name="Neiman D."/>
            <person name="Pearson M."/>
            <person name="Priest M."/>
            <person name="Roberts A."/>
            <person name="Saif S."/>
            <person name="Shea T."/>
            <person name="Shenoy N."/>
            <person name="Sisk P."/>
            <person name="Stolte C."/>
            <person name="Sykes S."/>
            <person name="Yandava C."/>
            <person name="Wortman J."/>
            <person name="Nusbaum C."/>
            <person name="Birren B."/>
        </authorList>
    </citation>
    <scope>NUCLEOTIDE SEQUENCE</scope>
    <source>
        <strain evidence="2">ATCC 64411</strain>
    </source>
</reference>
<reference evidence="3" key="4">
    <citation type="journal article" date="2015" name="G3 (Bethesda)">
        <title>Genome sequences of three phytopathogenic species of the Magnaporthaceae family of fungi.</title>
        <authorList>
            <person name="Okagaki L.H."/>
            <person name="Nunes C.C."/>
            <person name="Sailsbery J."/>
            <person name="Clay B."/>
            <person name="Brown D."/>
            <person name="John T."/>
            <person name="Oh Y."/>
            <person name="Young N."/>
            <person name="Fitzgerald M."/>
            <person name="Haas B.J."/>
            <person name="Zeng Q."/>
            <person name="Young S."/>
            <person name="Adiconis X."/>
            <person name="Fan L."/>
            <person name="Levin J.Z."/>
            <person name="Mitchell T.K."/>
            <person name="Okubara P.A."/>
            <person name="Farman M.L."/>
            <person name="Kohn L.M."/>
            <person name="Birren B."/>
            <person name="Ma L.-J."/>
            <person name="Dean R.A."/>
        </authorList>
    </citation>
    <scope>NUCLEOTIDE SEQUENCE</scope>
    <source>
        <strain evidence="3">ATCC 64411 / 73-15</strain>
    </source>
</reference>
<feature type="compositionally biased region" description="Polar residues" evidence="1">
    <location>
        <begin position="241"/>
        <end position="250"/>
    </location>
</feature>
<feature type="compositionally biased region" description="Low complexity" evidence="1">
    <location>
        <begin position="393"/>
        <end position="404"/>
    </location>
</feature>
<feature type="compositionally biased region" description="Low complexity" evidence="1">
    <location>
        <begin position="217"/>
        <end position="229"/>
    </location>
</feature>
<reference evidence="3" key="5">
    <citation type="submission" date="2015-06" db="UniProtKB">
        <authorList>
            <consortium name="EnsemblFungi"/>
        </authorList>
    </citation>
    <scope>IDENTIFICATION</scope>
    <source>
        <strain evidence="3">ATCC 64411</strain>
    </source>
</reference>
<evidence type="ECO:0000313" key="4">
    <source>
        <dbReference type="Proteomes" id="UP000011715"/>
    </source>
</evidence>
<evidence type="ECO:0000313" key="2">
    <source>
        <dbReference type="EMBL" id="KLU81156.1"/>
    </source>
</evidence>